<reference evidence="1 2" key="1">
    <citation type="journal article" date="2022" name="New Phytol.">
        <title>Ecological generalism drives hyperdiversity of secondary metabolite gene clusters in xylarialean endophytes.</title>
        <authorList>
            <person name="Franco M.E.E."/>
            <person name="Wisecaver J.H."/>
            <person name="Arnold A.E."/>
            <person name="Ju Y.M."/>
            <person name="Slot J.C."/>
            <person name="Ahrendt S."/>
            <person name="Moore L.P."/>
            <person name="Eastman K.E."/>
            <person name="Scott K."/>
            <person name="Konkel Z."/>
            <person name="Mondo S.J."/>
            <person name="Kuo A."/>
            <person name="Hayes R.D."/>
            <person name="Haridas S."/>
            <person name="Andreopoulos B."/>
            <person name="Riley R."/>
            <person name="LaButti K."/>
            <person name="Pangilinan J."/>
            <person name="Lipzen A."/>
            <person name="Amirebrahimi M."/>
            <person name="Yan J."/>
            <person name="Adam C."/>
            <person name="Keymanesh K."/>
            <person name="Ng V."/>
            <person name="Louie K."/>
            <person name="Northen T."/>
            <person name="Drula E."/>
            <person name="Henrissat B."/>
            <person name="Hsieh H.M."/>
            <person name="Youens-Clark K."/>
            <person name="Lutzoni F."/>
            <person name="Miadlikowska J."/>
            <person name="Eastwood D.C."/>
            <person name="Hamelin R.C."/>
            <person name="Grigoriev I.V."/>
            <person name="U'Ren J.M."/>
        </authorList>
    </citation>
    <scope>NUCLEOTIDE SEQUENCE [LARGE SCALE GENOMIC DNA]</scope>
    <source>
        <strain evidence="1 2">CBS 119005</strain>
    </source>
</reference>
<evidence type="ECO:0000313" key="1">
    <source>
        <dbReference type="EMBL" id="KAI4862129.1"/>
    </source>
</evidence>
<protein>
    <submittedName>
        <fullName evidence="1">Uncharacterized protein</fullName>
    </submittedName>
</protein>
<keyword evidence="2" id="KW-1185">Reference proteome</keyword>
<dbReference type="Proteomes" id="UP001497700">
    <property type="component" value="Unassembled WGS sequence"/>
</dbReference>
<proteinExistence type="predicted"/>
<sequence>MADEQLLHKIHGLGDLDLAALLCLVSREHCIISTEPGELDALTDELRLVASRTFNLQPAVVDCTPHTTLDDLAASILQQPLPFSPPTPKPPPSQSLSPAALAATPRSSSSASPLRHRRGTESSSYFHARHGSHGTTTGNAFTPTIGTTQPRIANVILARNLDRAPADVQVQCLELLRTRRILTRTSVQTAPRQFLFVAVLESSGSSGTGLVSHLNDFFYVSHWHDPEDGFVHLEEEGEEEYEGSIYRRDGGGGGGGETASLDSASSVVRRSLVEMPSPRTDRGGGGRSGTRNMQGDRLTDDDGSSSSVSTTTPVSISESDIATLAQLARRVRVDVEVLRYQMNVVSFMRTHRAVAPGGGAVTPLATKHFGQLVRCLAAAHGLAYAAPSLVALAARKVYPHRIRIVAPARERSVQWGSDLAAVEAVLEGAGPEDVIEDALAEVMAPL</sequence>
<gene>
    <name evidence="1" type="ORF">F4820DRAFT_431427</name>
</gene>
<evidence type="ECO:0000313" key="2">
    <source>
        <dbReference type="Proteomes" id="UP001497700"/>
    </source>
</evidence>
<organism evidence="1 2">
    <name type="scientific">Hypoxylon rubiginosum</name>
    <dbReference type="NCBI Taxonomy" id="110542"/>
    <lineage>
        <taxon>Eukaryota</taxon>
        <taxon>Fungi</taxon>
        <taxon>Dikarya</taxon>
        <taxon>Ascomycota</taxon>
        <taxon>Pezizomycotina</taxon>
        <taxon>Sordariomycetes</taxon>
        <taxon>Xylariomycetidae</taxon>
        <taxon>Xylariales</taxon>
        <taxon>Hypoxylaceae</taxon>
        <taxon>Hypoxylon</taxon>
    </lineage>
</organism>
<name>A0ACB9YS18_9PEZI</name>
<dbReference type="EMBL" id="MU393533">
    <property type="protein sequence ID" value="KAI4862129.1"/>
    <property type="molecule type" value="Genomic_DNA"/>
</dbReference>
<comment type="caution">
    <text evidence="1">The sequence shown here is derived from an EMBL/GenBank/DDBJ whole genome shotgun (WGS) entry which is preliminary data.</text>
</comment>
<accession>A0ACB9YS18</accession>